<evidence type="ECO:0000313" key="12">
    <source>
        <dbReference type="EMBL" id="CAG02917.1"/>
    </source>
</evidence>
<proteinExistence type="predicted"/>
<dbReference type="InterPro" id="IPR036770">
    <property type="entry name" value="Ankyrin_rpt-contain_sf"/>
</dbReference>
<dbReference type="GO" id="GO:0015279">
    <property type="term" value="F:store-operated calcium channel activity"/>
    <property type="evidence" value="ECO:0007669"/>
    <property type="project" value="TreeGrafter"/>
</dbReference>
<keyword evidence="3 10" id="KW-0812">Transmembrane</keyword>
<protein>
    <submittedName>
        <fullName evidence="12">(spotted green pufferfish) hypothetical protein</fullName>
    </submittedName>
</protein>
<dbReference type="InterPro" id="IPR013555">
    <property type="entry name" value="TRP_dom"/>
</dbReference>
<evidence type="ECO:0000256" key="3">
    <source>
        <dbReference type="ARBA" id="ARBA00022692"/>
    </source>
</evidence>
<dbReference type="SMART" id="SM01420">
    <property type="entry name" value="TRP_2"/>
    <property type="match status" value="1"/>
</dbReference>
<evidence type="ECO:0000256" key="6">
    <source>
        <dbReference type="ARBA" id="ARBA00023043"/>
    </source>
</evidence>
<evidence type="ECO:0000256" key="8">
    <source>
        <dbReference type="ARBA" id="ARBA00023136"/>
    </source>
</evidence>
<name>Q4S8W5_TETNG</name>
<dbReference type="OrthoDB" id="25840at2759"/>
<keyword evidence="2" id="KW-0813">Transport</keyword>
<dbReference type="EMBL" id="CAAE01014703">
    <property type="protein sequence ID" value="CAG02917.1"/>
    <property type="molecule type" value="Genomic_DNA"/>
</dbReference>
<organism evidence="12">
    <name type="scientific">Tetraodon nigroviridis</name>
    <name type="common">Spotted green pufferfish</name>
    <name type="synonym">Chelonodon nigroviridis</name>
    <dbReference type="NCBI Taxonomy" id="99883"/>
    <lineage>
        <taxon>Eukaryota</taxon>
        <taxon>Metazoa</taxon>
        <taxon>Chordata</taxon>
        <taxon>Craniata</taxon>
        <taxon>Vertebrata</taxon>
        <taxon>Euteleostomi</taxon>
        <taxon>Actinopterygii</taxon>
        <taxon>Neopterygii</taxon>
        <taxon>Teleostei</taxon>
        <taxon>Neoteleostei</taxon>
        <taxon>Acanthomorphata</taxon>
        <taxon>Eupercaria</taxon>
        <taxon>Tetraodontiformes</taxon>
        <taxon>Tetradontoidea</taxon>
        <taxon>Tetraodontidae</taxon>
        <taxon>Tetraodon</taxon>
    </lineage>
</organism>
<evidence type="ECO:0000256" key="2">
    <source>
        <dbReference type="ARBA" id="ARBA00022448"/>
    </source>
</evidence>
<dbReference type="PANTHER" id="PTHR10117:SF6">
    <property type="entry name" value="SHORT TRANSIENT RECEPTOR POTENTIAL CHANNEL 2"/>
    <property type="match status" value="1"/>
</dbReference>
<feature type="transmembrane region" description="Helical" evidence="10">
    <location>
        <begin position="525"/>
        <end position="547"/>
    </location>
</feature>
<evidence type="ECO:0000256" key="7">
    <source>
        <dbReference type="ARBA" id="ARBA00023065"/>
    </source>
</evidence>
<dbReference type="GO" id="GO:0070679">
    <property type="term" value="F:inositol 1,4,5 trisphosphate binding"/>
    <property type="evidence" value="ECO:0007669"/>
    <property type="project" value="TreeGrafter"/>
</dbReference>
<keyword evidence="5 10" id="KW-1133">Transmembrane helix</keyword>
<keyword evidence="9" id="KW-0407">Ion channel</keyword>
<keyword evidence="7" id="KW-0406">Ion transport</keyword>
<dbReference type="KEGG" id="tng:GSTEN00022160G001"/>
<evidence type="ECO:0000256" key="10">
    <source>
        <dbReference type="SAM" id="Phobius"/>
    </source>
</evidence>
<feature type="transmembrane region" description="Helical" evidence="10">
    <location>
        <begin position="340"/>
        <end position="359"/>
    </location>
</feature>
<reference evidence="12" key="1">
    <citation type="journal article" date="2004" name="Nature">
        <title>Genome duplication in the teleost fish Tetraodon nigroviridis reveals the early vertebrate proto-karyotype.</title>
        <authorList>
            <person name="Jaillon O."/>
            <person name="Aury J.-M."/>
            <person name="Brunet F."/>
            <person name="Petit J.-L."/>
            <person name="Stange-Thomann N."/>
            <person name="Mauceli E."/>
            <person name="Bouneau L."/>
            <person name="Fischer C."/>
            <person name="Ozouf-Costaz C."/>
            <person name="Bernot A."/>
            <person name="Nicaud S."/>
            <person name="Jaffe D."/>
            <person name="Fisher S."/>
            <person name="Lutfalla G."/>
            <person name="Dossat C."/>
            <person name="Segurens B."/>
            <person name="Dasilva C."/>
            <person name="Salanoubat M."/>
            <person name="Levy M."/>
            <person name="Boudet N."/>
            <person name="Castellano S."/>
            <person name="Anthouard V."/>
            <person name="Jubin C."/>
            <person name="Castelli V."/>
            <person name="Katinka M."/>
            <person name="Vacherie B."/>
            <person name="Biemont C."/>
            <person name="Skalli Z."/>
            <person name="Cattolico L."/>
            <person name="Poulain J."/>
            <person name="De Berardinis V."/>
            <person name="Cruaud C."/>
            <person name="Duprat S."/>
            <person name="Brottier P."/>
            <person name="Coutanceau J.-P."/>
            <person name="Gouzy J."/>
            <person name="Parra G."/>
            <person name="Lardier G."/>
            <person name="Chapple C."/>
            <person name="McKernan K.J."/>
            <person name="McEwan P."/>
            <person name="Bosak S."/>
            <person name="Kellis M."/>
            <person name="Volff J.-N."/>
            <person name="Guigo R."/>
            <person name="Zody M.C."/>
            <person name="Mesirov J."/>
            <person name="Lindblad-Toh K."/>
            <person name="Birren B."/>
            <person name="Nusbaum C."/>
            <person name="Kahn D."/>
            <person name="Robinson-Rechavi M."/>
            <person name="Laudet V."/>
            <person name="Schachter V."/>
            <person name="Quetier F."/>
            <person name="Saurin W."/>
            <person name="Scarpelli C."/>
            <person name="Wincker P."/>
            <person name="Lander E.S."/>
            <person name="Weissenbach J."/>
            <person name="Roest Crollius H."/>
        </authorList>
    </citation>
    <scope>NUCLEOTIDE SEQUENCE [LARGE SCALE GENOMIC DNA]</scope>
</reference>
<feature type="transmembrane region" description="Helical" evidence="10">
    <location>
        <begin position="300"/>
        <end position="320"/>
    </location>
</feature>
<reference evidence="12" key="2">
    <citation type="submission" date="2004-02" db="EMBL/GenBank/DDBJ databases">
        <authorList>
            <consortium name="Genoscope"/>
            <consortium name="Whitehead Institute Centre for Genome Research"/>
        </authorList>
    </citation>
    <scope>NUCLEOTIDE SEQUENCE</scope>
</reference>
<comment type="subcellular location">
    <subcellularLocation>
        <location evidence="1">Membrane</location>
        <topology evidence="1">Multi-pass membrane protein</topology>
    </subcellularLocation>
</comment>
<dbReference type="InterPro" id="IPR002153">
    <property type="entry name" value="TRPC_channel"/>
</dbReference>
<sequence>LSIRLGNEDAMDALLQGVKFDFRQIHEALLVAVDTNQPRVVKRLLDRLDQEKGNKMDVRSFSQAIFDHSIDNSQFAPGVTPLTLACQKDLYDIVTMLTQKGHIIPWPHKISCACLECRNGRQYDLLKFSLSRINTYRGIASRAYLSITSDDPMLKAFGLSRELRKLSQKEPEFKVRYRVSDFCLSNRLSCVLNRLRRPPLVQPQYLSLEQLCQDYAVELLGMCRNQSEVTTILNSCGDESQDSFEGQAFEEGIPSLSRLRLAVNYNQKQFVAHPICQQVLSSIWCGNLAGWRGSRTAWKLFVSVGIFLTMPLLCLIYWIAPKSKAGKILKIPVIKFLLHSASYLWFLIALLGESIMMELYRDKFASRQQDILHSSFHMVWVVGFFWYECKEVWIEGLRSYFLDWWNCLDVMVLSMYLASFALRVLIMLKGYFLCQDHSGTEECVYFTETVRENWHQEDPQLISEVLFAVTSMLSFTRLAYILPAHESLGTLQISIGKMIDDMMRWEQFQLSSSGRCWLKLIKASFFRFMFILMIIGTAFLCGINNIYVPYVISPHLGRFNETFHFLFWTMFGVANQDYVDMPQFVLAEFVGRILYGIFTLVIVIVLLNMLIAMITNSFQKIEVRSPLGLAAAVRAASRQGHRCVLDFRMTPMLSGSLPDPSCTSVTSGKVSPCLCPSTSSPHPKPSFIS</sequence>
<feature type="non-terminal residue" evidence="12">
    <location>
        <position position="689"/>
    </location>
</feature>
<dbReference type="InterPro" id="IPR005821">
    <property type="entry name" value="Ion_trans_dom"/>
</dbReference>
<dbReference type="GO" id="GO:0007338">
    <property type="term" value="P:single fertilization"/>
    <property type="evidence" value="ECO:0007669"/>
    <property type="project" value="TreeGrafter"/>
</dbReference>
<dbReference type="GO" id="GO:0005886">
    <property type="term" value="C:plasma membrane"/>
    <property type="evidence" value="ECO:0007669"/>
    <property type="project" value="TreeGrafter"/>
</dbReference>
<dbReference type="GO" id="GO:0034703">
    <property type="term" value="C:cation channel complex"/>
    <property type="evidence" value="ECO:0007669"/>
    <property type="project" value="TreeGrafter"/>
</dbReference>
<feature type="transmembrane region" description="Helical" evidence="10">
    <location>
        <begin position="408"/>
        <end position="428"/>
    </location>
</feature>
<accession>Q4S8W5</accession>
<keyword evidence="6" id="KW-0040">ANK repeat</keyword>
<evidence type="ECO:0000256" key="1">
    <source>
        <dbReference type="ARBA" id="ARBA00004141"/>
    </source>
</evidence>
<dbReference type="Pfam" id="PF00520">
    <property type="entry name" value="Ion_trans"/>
    <property type="match status" value="1"/>
</dbReference>
<feature type="domain" description="Transient receptor ion channel" evidence="11">
    <location>
        <begin position="112"/>
        <end position="174"/>
    </location>
</feature>
<dbReference type="Gene3D" id="1.25.40.20">
    <property type="entry name" value="Ankyrin repeat-containing domain"/>
    <property type="match status" value="1"/>
</dbReference>
<dbReference type="SUPFAM" id="SSF140860">
    <property type="entry name" value="Pseudo ankyrin repeat-like"/>
    <property type="match status" value="1"/>
</dbReference>
<keyword evidence="8 10" id="KW-0472">Membrane</keyword>
<dbReference type="AlphaFoldDB" id="Q4S8W5"/>
<dbReference type="Pfam" id="PF08344">
    <property type="entry name" value="TRP_2"/>
    <property type="match status" value="1"/>
</dbReference>
<evidence type="ECO:0000256" key="5">
    <source>
        <dbReference type="ARBA" id="ARBA00022989"/>
    </source>
</evidence>
<comment type="caution">
    <text evidence="12">The sequence shown here is derived from an EMBL/GenBank/DDBJ whole genome shotgun (WGS) entry which is preliminary data.</text>
</comment>
<dbReference type="GO" id="GO:0051480">
    <property type="term" value="P:regulation of cytosolic calcium ion concentration"/>
    <property type="evidence" value="ECO:0007669"/>
    <property type="project" value="TreeGrafter"/>
</dbReference>
<gene>
    <name evidence="12" type="ORF">GSTENG00022160001</name>
</gene>
<keyword evidence="4" id="KW-0677">Repeat</keyword>
<evidence type="ECO:0000259" key="11">
    <source>
        <dbReference type="SMART" id="SM01420"/>
    </source>
</evidence>
<evidence type="ECO:0000256" key="4">
    <source>
        <dbReference type="ARBA" id="ARBA00022737"/>
    </source>
</evidence>
<evidence type="ECO:0000256" key="9">
    <source>
        <dbReference type="ARBA" id="ARBA00023303"/>
    </source>
</evidence>
<feature type="transmembrane region" description="Helical" evidence="10">
    <location>
        <begin position="593"/>
        <end position="614"/>
    </location>
</feature>
<dbReference type="PANTHER" id="PTHR10117">
    <property type="entry name" value="TRANSIENT RECEPTOR POTENTIAL CHANNEL"/>
    <property type="match status" value="1"/>
</dbReference>